<dbReference type="EMBL" id="CAFAAI010000276">
    <property type="protein sequence ID" value="CAB4809168.1"/>
    <property type="molecule type" value="Genomic_DNA"/>
</dbReference>
<dbReference type="AlphaFoldDB" id="A0A6J6YPF4"/>
<accession>A0A6J6YPF4</accession>
<dbReference type="SUPFAM" id="SSF56436">
    <property type="entry name" value="C-type lectin-like"/>
    <property type="match status" value="1"/>
</dbReference>
<sequence length="87" mass="9547">MNTKVVRPSYQTFLLNTVFLFLNAICLVTAQAAEPGEVFKDCTACPEMVVIPAGEFVMGSDKTESGHLDEKPQHTVKISKQLAVAKY</sequence>
<proteinExistence type="predicted"/>
<dbReference type="Pfam" id="PF03781">
    <property type="entry name" value="FGE-sulfatase"/>
    <property type="match status" value="1"/>
</dbReference>
<dbReference type="InterPro" id="IPR042095">
    <property type="entry name" value="SUMF_sf"/>
</dbReference>
<name>A0A6J6YPF4_9ZZZZ</name>
<reference evidence="2" key="1">
    <citation type="submission" date="2020-05" db="EMBL/GenBank/DDBJ databases">
        <authorList>
            <person name="Chiriac C."/>
            <person name="Salcher M."/>
            <person name="Ghai R."/>
            <person name="Kavagutti S V."/>
        </authorList>
    </citation>
    <scope>NUCLEOTIDE SEQUENCE</scope>
</reference>
<organism evidence="2">
    <name type="scientific">freshwater metagenome</name>
    <dbReference type="NCBI Taxonomy" id="449393"/>
    <lineage>
        <taxon>unclassified sequences</taxon>
        <taxon>metagenomes</taxon>
        <taxon>ecological metagenomes</taxon>
    </lineage>
</organism>
<dbReference type="InterPro" id="IPR016187">
    <property type="entry name" value="CTDL_fold"/>
</dbReference>
<evidence type="ECO:0000259" key="1">
    <source>
        <dbReference type="Pfam" id="PF03781"/>
    </source>
</evidence>
<gene>
    <name evidence="2" type="ORF">UFOPK2992_01461</name>
</gene>
<protein>
    <submittedName>
        <fullName evidence="2">Unannotated protein</fullName>
    </submittedName>
</protein>
<feature type="domain" description="Sulfatase-modifying factor enzyme-like" evidence="1">
    <location>
        <begin position="45"/>
        <end position="87"/>
    </location>
</feature>
<evidence type="ECO:0000313" key="2">
    <source>
        <dbReference type="EMBL" id="CAB4809168.1"/>
    </source>
</evidence>
<dbReference type="InterPro" id="IPR005532">
    <property type="entry name" value="SUMF_dom"/>
</dbReference>
<dbReference type="Gene3D" id="3.90.1580.10">
    <property type="entry name" value="paralog of FGE (formylglycine-generating enzyme)"/>
    <property type="match status" value="1"/>
</dbReference>